<dbReference type="Proteomes" id="UP000221080">
    <property type="component" value="Chromosome 8"/>
</dbReference>
<reference evidence="3" key="2">
    <citation type="submission" date="2025-08" db="UniProtKB">
        <authorList>
            <consortium name="RefSeq"/>
        </authorList>
    </citation>
    <scope>IDENTIFICATION</scope>
    <source>
        <tissue evidence="3">Blood</tissue>
    </source>
</reference>
<evidence type="ECO:0000313" key="3">
    <source>
        <dbReference type="RefSeq" id="XP_017328951.1"/>
    </source>
</evidence>
<dbReference type="GeneID" id="108268463"/>
<name>A0A2D0RFP8_ICTPU</name>
<feature type="compositionally biased region" description="Polar residues" evidence="1">
    <location>
        <begin position="206"/>
        <end position="219"/>
    </location>
</feature>
<keyword evidence="2" id="KW-1185">Reference proteome</keyword>
<dbReference type="KEGG" id="ipu:108268463"/>
<dbReference type="OrthoDB" id="8980908at2759"/>
<organism evidence="2 3">
    <name type="scientific">Ictalurus punctatus</name>
    <name type="common">Channel catfish</name>
    <name type="synonym">Silurus punctatus</name>
    <dbReference type="NCBI Taxonomy" id="7998"/>
    <lineage>
        <taxon>Eukaryota</taxon>
        <taxon>Metazoa</taxon>
        <taxon>Chordata</taxon>
        <taxon>Craniata</taxon>
        <taxon>Vertebrata</taxon>
        <taxon>Euteleostomi</taxon>
        <taxon>Actinopterygii</taxon>
        <taxon>Neopterygii</taxon>
        <taxon>Teleostei</taxon>
        <taxon>Ostariophysi</taxon>
        <taxon>Siluriformes</taxon>
        <taxon>Ictaluridae</taxon>
        <taxon>Ictalurus</taxon>
    </lineage>
</organism>
<sequence>MQTTLKLCCVTDVFYRNTFPKKMTSSLKTAKTDQGLLPPRVKATALRCPQASTLQSSSRKTLPGKRKELLKQLEVQKSNTSGKAHVERLPMHLAFVLPLVPRRGRRFLAGPPESLENIKAHQLINTPCGSQWVSEYVGNFDSPQIVHLPPEYHCILNPHSADKNQHAAYQAIYGPELNKYKPLPPLNPARPAVNENHQCLPPPLVKSTTRHCPQASTLQDPPPIASRKAIPGKRKELLEQLEVQKSNTSGNAQMEHPHKLRAPAPPTVPRRGRRFLAGLPENLESIKAHQLINTPCGSQWVSEYVENFDSPQIGHSRPSTVLRSAPDSSVLHCTDCSKEHLKKQVSGLQM</sequence>
<dbReference type="AlphaFoldDB" id="A0A2D0RFP8"/>
<feature type="region of interest" description="Disordered" evidence="1">
    <location>
        <begin position="247"/>
        <end position="270"/>
    </location>
</feature>
<feature type="region of interest" description="Disordered" evidence="1">
    <location>
        <begin position="206"/>
        <end position="227"/>
    </location>
</feature>
<evidence type="ECO:0000313" key="2">
    <source>
        <dbReference type="Proteomes" id="UP000221080"/>
    </source>
</evidence>
<gene>
    <name evidence="3" type="primary">LOC108268463</name>
</gene>
<evidence type="ECO:0000256" key="1">
    <source>
        <dbReference type="SAM" id="MobiDB-lite"/>
    </source>
</evidence>
<dbReference type="RefSeq" id="XP_017328951.1">
    <property type="nucleotide sequence ID" value="XM_017473462.3"/>
</dbReference>
<proteinExistence type="predicted"/>
<reference evidence="2" key="1">
    <citation type="journal article" date="2016" name="Nat. Commun.">
        <title>The channel catfish genome sequence provides insights into the evolution of scale formation in teleosts.</title>
        <authorList>
            <person name="Liu Z."/>
            <person name="Liu S."/>
            <person name="Yao J."/>
            <person name="Bao L."/>
            <person name="Zhang J."/>
            <person name="Li Y."/>
            <person name="Jiang C."/>
            <person name="Sun L."/>
            <person name="Wang R."/>
            <person name="Zhang Y."/>
            <person name="Zhou T."/>
            <person name="Zeng Q."/>
            <person name="Fu Q."/>
            <person name="Gao S."/>
            <person name="Li N."/>
            <person name="Koren S."/>
            <person name="Jiang Y."/>
            <person name="Zimin A."/>
            <person name="Xu P."/>
            <person name="Phillippy A.M."/>
            <person name="Geng X."/>
            <person name="Song L."/>
            <person name="Sun F."/>
            <person name="Li C."/>
            <person name="Wang X."/>
            <person name="Chen A."/>
            <person name="Jin Y."/>
            <person name="Yuan Z."/>
            <person name="Yang Y."/>
            <person name="Tan S."/>
            <person name="Peatman E."/>
            <person name="Lu J."/>
            <person name="Qin Z."/>
            <person name="Dunham R."/>
            <person name="Li Z."/>
            <person name="Sonstegard T."/>
            <person name="Feng J."/>
            <person name="Danzmann R.G."/>
            <person name="Schroeder S."/>
            <person name="Scheffler B."/>
            <person name="Duke M.V."/>
            <person name="Ballard L."/>
            <person name="Kucuktas H."/>
            <person name="Kaltenboeck L."/>
            <person name="Liu H."/>
            <person name="Armbruster J."/>
            <person name="Xie Y."/>
            <person name="Kirby M.L."/>
            <person name="Tian Y."/>
            <person name="Flanagan M.E."/>
            <person name="Mu W."/>
            <person name="Waldbieser G.C."/>
        </authorList>
    </citation>
    <scope>NUCLEOTIDE SEQUENCE [LARGE SCALE GENOMIC DNA]</scope>
    <source>
        <strain evidence="2">SDA103</strain>
    </source>
</reference>
<accession>A0A2D0RFP8</accession>
<protein>
    <submittedName>
        <fullName evidence="3">Uncharacterized protein LOC108268463 isoform X1</fullName>
    </submittedName>
</protein>